<accession>A0A940DNL6</accession>
<reference evidence="2" key="2">
    <citation type="journal article" date="2021" name="PeerJ">
        <title>Extensive microbial diversity within the chicken gut microbiome revealed by metagenomics and culture.</title>
        <authorList>
            <person name="Gilroy R."/>
            <person name="Ravi A."/>
            <person name="Getino M."/>
            <person name="Pursley I."/>
            <person name="Horton D.L."/>
            <person name="Alikhan N.F."/>
            <person name="Baker D."/>
            <person name="Gharbi K."/>
            <person name="Hall N."/>
            <person name="Watson M."/>
            <person name="Adriaenssens E.M."/>
            <person name="Foster-Nyarko E."/>
            <person name="Jarju S."/>
            <person name="Secka A."/>
            <person name="Antonio M."/>
            <person name="Oren A."/>
            <person name="Chaudhuri R.R."/>
            <person name="La Ragione R."/>
            <person name="Hildebrand F."/>
            <person name="Pallen M.J."/>
        </authorList>
    </citation>
    <scope>NUCLEOTIDE SEQUENCE</scope>
    <source>
        <strain evidence="2">F1-3629</strain>
    </source>
</reference>
<name>A0A940DNL6_9BACT</name>
<dbReference type="Pfam" id="PF21956">
    <property type="entry name" value="DUF6922"/>
    <property type="match status" value="1"/>
</dbReference>
<evidence type="ECO:0000259" key="1">
    <source>
        <dbReference type="Pfam" id="PF21956"/>
    </source>
</evidence>
<organism evidence="2 3">
    <name type="scientific">Candidatus Cryptobacteroides gallistercoris</name>
    <dbReference type="NCBI Taxonomy" id="2840765"/>
    <lineage>
        <taxon>Bacteria</taxon>
        <taxon>Pseudomonadati</taxon>
        <taxon>Bacteroidota</taxon>
        <taxon>Bacteroidia</taxon>
        <taxon>Bacteroidales</taxon>
        <taxon>Candidatus Cryptobacteroides</taxon>
    </lineage>
</organism>
<protein>
    <recommendedName>
        <fullName evidence="1">DUF6922 domain-containing protein</fullName>
    </recommendedName>
</protein>
<dbReference type="Proteomes" id="UP000771749">
    <property type="component" value="Unassembled WGS sequence"/>
</dbReference>
<evidence type="ECO:0000313" key="3">
    <source>
        <dbReference type="Proteomes" id="UP000771749"/>
    </source>
</evidence>
<reference evidence="2" key="1">
    <citation type="submission" date="2020-10" db="EMBL/GenBank/DDBJ databases">
        <authorList>
            <person name="Gilroy R."/>
        </authorList>
    </citation>
    <scope>NUCLEOTIDE SEQUENCE</scope>
    <source>
        <strain evidence="2">F1-3629</strain>
    </source>
</reference>
<comment type="caution">
    <text evidence="2">The sequence shown here is derived from an EMBL/GenBank/DDBJ whole genome shotgun (WGS) entry which is preliminary data.</text>
</comment>
<feature type="domain" description="DUF6922" evidence="1">
    <location>
        <begin position="26"/>
        <end position="70"/>
    </location>
</feature>
<sequence length="81" mass="9789">MLQGYYEVEQCKKNRLSSLITGIPNIRRILFWDTDFDKIDWGKNRNFVIARVIERGNREEQEEIARFYGIRLSDFKKFKKG</sequence>
<dbReference type="EMBL" id="JADIMJ010000090">
    <property type="protein sequence ID" value="MBO8454287.1"/>
    <property type="molecule type" value="Genomic_DNA"/>
</dbReference>
<evidence type="ECO:0000313" key="2">
    <source>
        <dbReference type="EMBL" id="MBO8454287.1"/>
    </source>
</evidence>
<proteinExistence type="predicted"/>
<gene>
    <name evidence="2" type="ORF">IAC07_06155</name>
</gene>
<dbReference type="InterPro" id="IPR053830">
    <property type="entry name" value="DUF6922"/>
</dbReference>
<dbReference type="AlphaFoldDB" id="A0A940DNL6"/>